<dbReference type="AlphaFoldDB" id="A0A9X5CKM5"/>
<protein>
    <submittedName>
        <fullName evidence="2">Ankyrin repeat domain-containing protein</fullName>
    </submittedName>
</protein>
<dbReference type="PROSITE" id="PS50297">
    <property type="entry name" value="ANK_REP_REGION"/>
    <property type="match status" value="1"/>
</dbReference>
<sequence>MSRRTAPACFSPATASSWRRIRRYAVPRTMIGRATERRLAGDWRGACAAARFDVDIDLAEIAEHCGQDVAAALEDDLRHLVPDLVRWHLPRILDGWTTLDTDRTVILARYRPVGADEGPRATPYLHLTTPAMRQGPQRVTLSFGTLLDEGPVGVFGSTAEDWRYARHLWDARHTADLREHAGGRGRLPFFDTEGGLLAPDALPSSDPGDGDPAARAEWVTLLHEKGETQEAFAAAGIDADLTVPGTVPSWYRSDATALVDRLAFDHTRLAREAGRLRDEGLGDRFLLPADWRTRLLLKPTATGLTLRVVDSKEVRDLPFLPEALWRRLPDLDLLRVGGIEPEHLHPLVGEALFPGVRPDGGIGGPPGPEVPPPVRVRCRGEWHEVGFRPGVLLRMPHSDEEQQRERALRAFGGAVAGCFAVEQTWASGDGRLPKALRAQRGDLFLRAQHGDTDGVLQLLDMGVDCRVRDAAGRSLLHILNLVDHEPLLPRLLAAGLDLEARDAQARTPLFTAVAQGGSKALVDALLDAGARIDVEDHMELSLAHVVRRYRRSDLAFLEKRVREEHPDVGADWWDDHLSRDDEDDD</sequence>
<dbReference type="Pfam" id="PF12796">
    <property type="entry name" value="Ank_2"/>
    <property type="match status" value="1"/>
</dbReference>
<dbReference type="InterPro" id="IPR002110">
    <property type="entry name" value="Ankyrin_rpt"/>
</dbReference>
<accession>A0A9X5CKM5</accession>
<organism evidence="2 3">
    <name type="scientific">Actinospica acidiphila</name>
    <dbReference type="NCBI Taxonomy" id="304899"/>
    <lineage>
        <taxon>Bacteria</taxon>
        <taxon>Bacillati</taxon>
        <taxon>Actinomycetota</taxon>
        <taxon>Actinomycetes</taxon>
        <taxon>Catenulisporales</taxon>
        <taxon>Actinospicaceae</taxon>
        <taxon>Actinospica</taxon>
    </lineage>
</organism>
<dbReference type="RefSeq" id="WP_163087609.1">
    <property type="nucleotide sequence ID" value="NZ_JAAGNA010000308.1"/>
</dbReference>
<dbReference type="SUPFAM" id="SSF48403">
    <property type="entry name" value="Ankyrin repeat"/>
    <property type="match status" value="1"/>
</dbReference>
<dbReference type="Gene3D" id="1.25.40.20">
    <property type="entry name" value="Ankyrin repeat-containing domain"/>
    <property type="match status" value="1"/>
</dbReference>
<dbReference type="InterPro" id="IPR036770">
    <property type="entry name" value="Ankyrin_rpt-contain_sf"/>
</dbReference>
<reference evidence="2 3" key="1">
    <citation type="submission" date="2020-01" db="EMBL/GenBank/DDBJ databases">
        <title>Insect and environment-associated Actinomycetes.</title>
        <authorList>
            <person name="Currrie C."/>
            <person name="Chevrette M."/>
            <person name="Carlson C."/>
            <person name="Stubbendieck R."/>
            <person name="Wendt-Pienkowski E."/>
        </authorList>
    </citation>
    <scope>NUCLEOTIDE SEQUENCE [LARGE SCALE GENOMIC DNA]</scope>
    <source>
        <strain evidence="2 3">SID8189</strain>
    </source>
</reference>
<feature type="repeat" description="ANK" evidence="1">
    <location>
        <begin position="504"/>
        <end position="537"/>
    </location>
</feature>
<proteinExistence type="predicted"/>
<keyword evidence="1" id="KW-0040">ANK repeat</keyword>
<evidence type="ECO:0000313" key="3">
    <source>
        <dbReference type="Proteomes" id="UP000471745"/>
    </source>
</evidence>
<dbReference type="Proteomes" id="UP000471745">
    <property type="component" value="Unassembled WGS sequence"/>
</dbReference>
<comment type="caution">
    <text evidence="2">The sequence shown here is derived from an EMBL/GenBank/DDBJ whole genome shotgun (WGS) entry which is preliminary data.</text>
</comment>
<evidence type="ECO:0000256" key="1">
    <source>
        <dbReference type="PROSITE-ProRule" id="PRU00023"/>
    </source>
</evidence>
<dbReference type="EMBL" id="JAAGNA010000308">
    <property type="protein sequence ID" value="NEC48706.1"/>
    <property type="molecule type" value="Genomic_DNA"/>
</dbReference>
<keyword evidence="3" id="KW-1185">Reference proteome</keyword>
<gene>
    <name evidence="2" type="ORF">G3I18_08955</name>
</gene>
<dbReference type="PROSITE" id="PS50088">
    <property type="entry name" value="ANK_REPEAT"/>
    <property type="match status" value="1"/>
</dbReference>
<evidence type="ECO:0000313" key="2">
    <source>
        <dbReference type="EMBL" id="NEC48706.1"/>
    </source>
</evidence>
<name>A0A9X5CKM5_9ACTN</name>